<feature type="transmembrane region" description="Helical" evidence="7">
    <location>
        <begin position="381"/>
        <end position="403"/>
    </location>
</feature>
<organism evidence="8 9">
    <name type="scientific">Streptomyces viridiviolaceus</name>
    <dbReference type="NCBI Taxonomy" id="68282"/>
    <lineage>
        <taxon>Bacteria</taxon>
        <taxon>Bacillati</taxon>
        <taxon>Actinomycetota</taxon>
        <taxon>Actinomycetes</taxon>
        <taxon>Kitasatosporales</taxon>
        <taxon>Streptomycetaceae</taxon>
        <taxon>Streptomyces</taxon>
    </lineage>
</organism>
<keyword evidence="9" id="KW-1185">Reference proteome</keyword>
<evidence type="ECO:0000313" key="8">
    <source>
        <dbReference type="EMBL" id="MFC7011427.1"/>
    </source>
</evidence>
<protein>
    <submittedName>
        <fullName evidence="8">Amino acid permease</fullName>
    </submittedName>
</protein>
<feature type="transmembrane region" description="Helical" evidence="7">
    <location>
        <begin position="259"/>
        <end position="281"/>
    </location>
</feature>
<evidence type="ECO:0000256" key="2">
    <source>
        <dbReference type="ARBA" id="ARBA00022448"/>
    </source>
</evidence>
<accession>A0ABW2DY51</accession>
<feature type="transmembrane region" description="Helical" evidence="7">
    <location>
        <begin position="219"/>
        <end position="238"/>
    </location>
</feature>
<comment type="caution">
    <text evidence="8">The sequence shown here is derived from an EMBL/GenBank/DDBJ whole genome shotgun (WGS) entry which is preliminary data.</text>
</comment>
<feature type="transmembrane region" description="Helical" evidence="7">
    <location>
        <begin position="177"/>
        <end position="199"/>
    </location>
</feature>
<reference evidence="9" key="1">
    <citation type="journal article" date="2019" name="Int. J. Syst. Evol. Microbiol.">
        <title>The Global Catalogue of Microorganisms (GCM) 10K type strain sequencing project: providing services to taxonomists for standard genome sequencing and annotation.</title>
        <authorList>
            <consortium name="The Broad Institute Genomics Platform"/>
            <consortium name="The Broad Institute Genome Sequencing Center for Infectious Disease"/>
            <person name="Wu L."/>
            <person name="Ma J."/>
        </authorList>
    </citation>
    <scope>NUCLEOTIDE SEQUENCE [LARGE SCALE GENOMIC DNA]</scope>
    <source>
        <strain evidence="9">JCM 4855</strain>
    </source>
</reference>
<dbReference type="EMBL" id="JBHSYM010000013">
    <property type="protein sequence ID" value="MFC7011427.1"/>
    <property type="molecule type" value="Genomic_DNA"/>
</dbReference>
<proteinExistence type="predicted"/>
<evidence type="ECO:0000256" key="7">
    <source>
        <dbReference type="SAM" id="Phobius"/>
    </source>
</evidence>
<dbReference type="PANTHER" id="PTHR45649">
    <property type="entry name" value="AMINO-ACID PERMEASE BAT1"/>
    <property type="match status" value="1"/>
</dbReference>
<name>A0ABW2DY51_9ACTN</name>
<dbReference type="PANTHER" id="PTHR45649:SF26">
    <property type="entry name" value="OS04G0435100 PROTEIN"/>
    <property type="match status" value="1"/>
</dbReference>
<gene>
    <name evidence="8" type="ORF">ACFQMH_06785</name>
</gene>
<dbReference type="Pfam" id="PF13520">
    <property type="entry name" value="AA_permease_2"/>
    <property type="match status" value="1"/>
</dbReference>
<evidence type="ECO:0000256" key="1">
    <source>
        <dbReference type="ARBA" id="ARBA00004141"/>
    </source>
</evidence>
<feature type="transmembrane region" description="Helical" evidence="7">
    <location>
        <begin position="423"/>
        <end position="445"/>
    </location>
</feature>
<feature type="transmembrane region" description="Helical" evidence="7">
    <location>
        <begin position="356"/>
        <end position="375"/>
    </location>
</feature>
<dbReference type="PIRSF" id="PIRSF006060">
    <property type="entry name" value="AA_transporter"/>
    <property type="match status" value="1"/>
</dbReference>
<dbReference type="InterPro" id="IPR002293">
    <property type="entry name" value="AA/rel_permease1"/>
</dbReference>
<feature type="transmembrane region" description="Helical" evidence="7">
    <location>
        <begin position="451"/>
        <end position="468"/>
    </location>
</feature>
<keyword evidence="5 7" id="KW-0472">Membrane</keyword>
<keyword evidence="4 7" id="KW-1133">Transmembrane helix</keyword>
<dbReference type="Proteomes" id="UP001596409">
    <property type="component" value="Unassembled WGS sequence"/>
</dbReference>
<evidence type="ECO:0000256" key="4">
    <source>
        <dbReference type="ARBA" id="ARBA00022989"/>
    </source>
</evidence>
<feature type="transmembrane region" description="Helical" evidence="7">
    <location>
        <begin position="30"/>
        <end position="51"/>
    </location>
</feature>
<dbReference type="RefSeq" id="WP_189876603.1">
    <property type="nucleotide sequence ID" value="NZ_BMWA01000021.1"/>
</dbReference>
<evidence type="ECO:0000256" key="3">
    <source>
        <dbReference type="ARBA" id="ARBA00022692"/>
    </source>
</evidence>
<feature type="transmembrane region" description="Helical" evidence="7">
    <location>
        <begin position="148"/>
        <end position="170"/>
    </location>
</feature>
<evidence type="ECO:0000313" key="9">
    <source>
        <dbReference type="Proteomes" id="UP001596409"/>
    </source>
</evidence>
<feature type="region of interest" description="Disordered" evidence="6">
    <location>
        <begin position="481"/>
        <end position="502"/>
    </location>
</feature>
<sequence>MTGPGRHPSEDEATVGEFGYTQELQRSLSWFSLFSVSFSVMSIATGVFLNFTFGIAQLGPVSIWLWPAVGVGQLLVALVLTELGTRIPLAGAGYQWGSRLVGPAYGWFIGALGILYAAVGVPGIVYLAVAPLTEYVLGIDDASPRTTLFIALLVLTVAYLVNIISVQVAARINNVAVLAEILGTVVLAVLLFVLWVTGAKDSDHGVGYLTEHHTLPGHSYGYAVALASLVGVYTLAGFEAAADVAEEAVDAKRVLPRAILGSVVVSVVLGMLVLIGFTLAIPGDEVLAAGGLPAVFQYWLGEGLARTFVGVVVFAMFALMVVSAAVIARLLYAMARDNMLPGSALLRRVHPTTKTPVPALLAGYVLNVAVVIFGYNSANAFGTLVGATAVLPYLVYLLIVLAYGFRRRRRPAAVDGDFDLGRFAGVVFGASLVYLVAVILTLTLPDEFRRANYYVLGGLALAALWWLVGLRPRLERGEAGAPPLLDQRHPHADGPNAQEVEG</sequence>
<evidence type="ECO:0000256" key="5">
    <source>
        <dbReference type="ARBA" id="ARBA00023136"/>
    </source>
</evidence>
<keyword evidence="2" id="KW-0813">Transport</keyword>
<feature type="transmembrane region" description="Helical" evidence="7">
    <location>
        <begin position="63"/>
        <end position="83"/>
    </location>
</feature>
<comment type="subcellular location">
    <subcellularLocation>
        <location evidence="1">Membrane</location>
        <topology evidence="1">Multi-pass membrane protein</topology>
    </subcellularLocation>
</comment>
<keyword evidence="3 7" id="KW-0812">Transmembrane</keyword>
<dbReference type="Gene3D" id="1.20.1740.10">
    <property type="entry name" value="Amino acid/polyamine transporter I"/>
    <property type="match status" value="1"/>
</dbReference>
<feature type="transmembrane region" description="Helical" evidence="7">
    <location>
        <begin position="308"/>
        <end position="335"/>
    </location>
</feature>
<evidence type="ECO:0000256" key="6">
    <source>
        <dbReference type="SAM" id="MobiDB-lite"/>
    </source>
</evidence>
<feature type="transmembrane region" description="Helical" evidence="7">
    <location>
        <begin position="104"/>
        <end position="128"/>
    </location>
</feature>